<dbReference type="AlphaFoldDB" id="A0A497ES91"/>
<comment type="caution">
    <text evidence="1">The sequence shown here is derived from an EMBL/GenBank/DDBJ whole genome shotgun (WGS) entry which is preliminary data.</text>
</comment>
<reference evidence="1 2" key="1">
    <citation type="submission" date="2018-06" db="EMBL/GenBank/DDBJ databases">
        <title>Extensive metabolic versatility and redundancy in microbially diverse, dynamic hydrothermal sediments.</title>
        <authorList>
            <person name="Dombrowski N."/>
            <person name="Teske A."/>
            <person name="Baker B.J."/>
        </authorList>
    </citation>
    <scope>NUCLEOTIDE SEQUENCE [LARGE SCALE GENOMIC DNA]</scope>
    <source>
        <strain evidence="1">B34_G17</strain>
    </source>
</reference>
<sequence>MDIEGSEIRALLGMETLLSNNRDLTLITEFAPSLLEAYGDQPEDFVRTLAGYGFKLFVIDESKLEVRRINVTDLILEARKDEYSTVNLLCIRHR</sequence>
<proteinExistence type="predicted"/>
<dbReference type="EMBL" id="QMQX01000210">
    <property type="protein sequence ID" value="RLE49448.1"/>
    <property type="molecule type" value="Genomic_DNA"/>
</dbReference>
<dbReference type="SUPFAM" id="SSF53335">
    <property type="entry name" value="S-adenosyl-L-methionine-dependent methyltransferases"/>
    <property type="match status" value="1"/>
</dbReference>
<evidence type="ECO:0000313" key="2">
    <source>
        <dbReference type="Proteomes" id="UP000272051"/>
    </source>
</evidence>
<gene>
    <name evidence="1" type="ORF">DRJ33_08245</name>
</gene>
<accession>A0A497ES91</accession>
<evidence type="ECO:0008006" key="3">
    <source>
        <dbReference type="Google" id="ProtNLM"/>
    </source>
</evidence>
<name>A0A497ES91_9CREN</name>
<dbReference type="Proteomes" id="UP000272051">
    <property type="component" value="Unassembled WGS sequence"/>
</dbReference>
<evidence type="ECO:0000313" key="1">
    <source>
        <dbReference type="EMBL" id="RLE49448.1"/>
    </source>
</evidence>
<dbReference type="InterPro" id="IPR029063">
    <property type="entry name" value="SAM-dependent_MTases_sf"/>
</dbReference>
<protein>
    <recommendedName>
        <fullName evidence="3">Methyltransferase FkbM domain-containing protein</fullName>
    </recommendedName>
</protein>
<organism evidence="1 2">
    <name type="scientific">Thermoproteota archaeon</name>
    <dbReference type="NCBI Taxonomy" id="2056631"/>
    <lineage>
        <taxon>Archaea</taxon>
        <taxon>Thermoproteota</taxon>
    </lineage>
</organism>